<comment type="caution">
    <text evidence="7">The sequence shown here is derived from an EMBL/GenBank/DDBJ whole genome shotgun (WGS) entry which is preliminary data.</text>
</comment>
<dbReference type="PANTHER" id="PTHR39112:SF1">
    <property type="entry name" value="PROTEIN RALF-LIKE 27"/>
    <property type="match status" value="1"/>
</dbReference>
<keyword evidence="3" id="KW-0964">Secreted</keyword>
<comment type="subcellular location">
    <subcellularLocation>
        <location evidence="1">Secreted</location>
    </subcellularLocation>
</comment>
<gene>
    <name evidence="7" type="ORF">Tsubulata_038058</name>
</gene>
<reference evidence="7" key="2">
    <citation type="journal article" date="2023" name="Plants (Basel)">
        <title>Annotation of the Turnera subulata (Passifloraceae) Draft Genome Reveals the S-Locus Evolved after the Divergence of Turneroideae from Passifloroideae in a Stepwise Manner.</title>
        <authorList>
            <person name="Henning P.M."/>
            <person name="Roalson E.H."/>
            <person name="Mir W."/>
            <person name="McCubbin A.G."/>
            <person name="Shore J.S."/>
        </authorList>
    </citation>
    <scope>NUCLEOTIDE SEQUENCE</scope>
    <source>
        <strain evidence="7">F60SS</strain>
    </source>
</reference>
<evidence type="ECO:0000256" key="2">
    <source>
        <dbReference type="ARBA" id="ARBA00009178"/>
    </source>
</evidence>
<dbReference type="PANTHER" id="PTHR39112">
    <property type="entry name" value="PROTEIN RALF-LIKE 27-RELATED"/>
    <property type="match status" value="1"/>
</dbReference>
<dbReference type="Pfam" id="PF05498">
    <property type="entry name" value="RALF"/>
    <property type="match status" value="1"/>
</dbReference>
<dbReference type="InterPro" id="IPR039252">
    <property type="entry name" value="RALFL27"/>
</dbReference>
<proteinExistence type="inferred from homology"/>
<dbReference type="EMBL" id="JAKUCV010000717">
    <property type="protein sequence ID" value="KAJ4849029.1"/>
    <property type="molecule type" value="Genomic_DNA"/>
</dbReference>
<comment type="similarity">
    <text evidence="2">Belongs to the plant rapid alkalinization factor (RALF) family.</text>
</comment>
<evidence type="ECO:0000256" key="3">
    <source>
        <dbReference type="ARBA" id="ARBA00022525"/>
    </source>
</evidence>
<sequence>MFGVRGAVLSPVNESDNMMLSSYESVGKSIGEEEFLMESDTSRRFLGYDGKTISYKGLGKPAVCNEKIAGNCLKAYGKQNRPCTYYNRCKHEL</sequence>
<evidence type="ECO:0000313" key="7">
    <source>
        <dbReference type="EMBL" id="KAJ4849029.1"/>
    </source>
</evidence>
<accession>A0A9Q0JP90</accession>
<dbReference type="OrthoDB" id="1303939at2759"/>
<evidence type="ECO:0000313" key="8">
    <source>
        <dbReference type="Proteomes" id="UP001141552"/>
    </source>
</evidence>
<dbReference type="AlphaFoldDB" id="A0A9Q0JP90"/>
<evidence type="ECO:0000256" key="5">
    <source>
        <dbReference type="ARBA" id="ARBA00022729"/>
    </source>
</evidence>
<keyword evidence="6" id="KW-1015">Disulfide bond</keyword>
<organism evidence="7 8">
    <name type="scientific">Turnera subulata</name>
    <dbReference type="NCBI Taxonomy" id="218843"/>
    <lineage>
        <taxon>Eukaryota</taxon>
        <taxon>Viridiplantae</taxon>
        <taxon>Streptophyta</taxon>
        <taxon>Embryophyta</taxon>
        <taxon>Tracheophyta</taxon>
        <taxon>Spermatophyta</taxon>
        <taxon>Magnoliopsida</taxon>
        <taxon>eudicotyledons</taxon>
        <taxon>Gunneridae</taxon>
        <taxon>Pentapetalae</taxon>
        <taxon>rosids</taxon>
        <taxon>fabids</taxon>
        <taxon>Malpighiales</taxon>
        <taxon>Passifloraceae</taxon>
        <taxon>Turnera</taxon>
    </lineage>
</organism>
<dbReference type="GO" id="GO:0005576">
    <property type="term" value="C:extracellular region"/>
    <property type="evidence" value="ECO:0007669"/>
    <property type="project" value="UniProtKB-SubCell"/>
</dbReference>
<keyword evidence="5" id="KW-0732">Signal</keyword>
<keyword evidence="8" id="KW-1185">Reference proteome</keyword>
<protein>
    <submittedName>
        <fullName evidence="7">Uncharacterized protein</fullName>
    </submittedName>
</protein>
<dbReference type="InterPro" id="IPR008801">
    <property type="entry name" value="RALF"/>
</dbReference>
<keyword evidence="4" id="KW-0372">Hormone</keyword>
<name>A0A9Q0JP90_9ROSI</name>
<evidence type="ECO:0000256" key="4">
    <source>
        <dbReference type="ARBA" id="ARBA00022702"/>
    </source>
</evidence>
<evidence type="ECO:0000256" key="1">
    <source>
        <dbReference type="ARBA" id="ARBA00004613"/>
    </source>
</evidence>
<dbReference type="GO" id="GO:0005179">
    <property type="term" value="F:hormone activity"/>
    <property type="evidence" value="ECO:0007669"/>
    <property type="project" value="UniProtKB-KW"/>
</dbReference>
<dbReference type="Proteomes" id="UP001141552">
    <property type="component" value="Unassembled WGS sequence"/>
</dbReference>
<reference evidence="7" key="1">
    <citation type="submission" date="2022-02" db="EMBL/GenBank/DDBJ databases">
        <authorList>
            <person name="Henning P.M."/>
            <person name="McCubbin A.G."/>
            <person name="Shore J.S."/>
        </authorList>
    </citation>
    <scope>NUCLEOTIDE SEQUENCE</scope>
    <source>
        <strain evidence="7">F60SS</strain>
        <tissue evidence="7">Leaves</tissue>
    </source>
</reference>
<dbReference type="GO" id="GO:0040008">
    <property type="term" value="P:regulation of growth"/>
    <property type="evidence" value="ECO:0007669"/>
    <property type="project" value="UniProtKB-ARBA"/>
</dbReference>
<evidence type="ECO:0000256" key="6">
    <source>
        <dbReference type="ARBA" id="ARBA00023157"/>
    </source>
</evidence>